<dbReference type="EMBL" id="LAZR01020968">
    <property type="protein sequence ID" value="KKL86949.1"/>
    <property type="molecule type" value="Genomic_DNA"/>
</dbReference>
<organism evidence="2">
    <name type="scientific">marine sediment metagenome</name>
    <dbReference type="NCBI Taxonomy" id="412755"/>
    <lineage>
        <taxon>unclassified sequences</taxon>
        <taxon>metagenomes</taxon>
        <taxon>ecological metagenomes</taxon>
    </lineage>
</organism>
<evidence type="ECO:0000313" key="2">
    <source>
        <dbReference type="EMBL" id="KKL86949.1"/>
    </source>
</evidence>
<proteinExistence type="predicted"/>
<accession>A0A0F9FKM5</accession>
<sequence>PLSTQPKTKREKLKTQQQKEKKKIEESLDPDINQFFSVVL</sequence>
<dbReference type="AlphaFoldDB" id="A0A0F9FKM5"/>
<gene>
    <name evidence="2" type="ORF">LCGC14_1939580</name>
</gene>
<protein>
    <submittedName>
        <fullName evidence="2">Uncharacterized protein</fullName>
    </submittedName>
</protein>
<comment type="caution">
    <text evidence="2">The sequence shown here is derived from an EMBL/GenBank/DDBJ whole genome shotgun (WGS) entry which is preliminary data.</text>
</comment>
<feature type="region of interest" description="Disordered" evidence="1">
    <location>
        <begin position="1"/>
        <end position="26"/>
    </location>
</feature>
<feature type="non-terminal residue" evidence="2">
    <location>
        <position position="1"/>
    </location>
</feature>
<feature type="compositionally biased region" description="Basic and acidic residues" evidence="1">
    <location>
        <begin position="13"/>
        <end position="26"/>
    </location>
</feature>
<reference evidence="2" key="1">
    <citation type="journal article" date="2015" name="Nature">
        <title>Complex archaea that bridge the gap between prokaryotes and eukaryotes.</title>
        <authorList>
            <person name="Spang A."/>
            <person name="Saw J.H."/>
            <person name="Jorgensen S.L."/>
            <person name="Zaremba-Niedzwiedzka K."/>
            <person name="Martijn J."/>
            <person name="Lind A.E."/>
            <person name="van Eijk R."/>
            <person name="Schleper C."/>
            <person name="Guy L."/>
            <person name="Ettema T.J."/>
        </authorList>
    </citation>
    <scope>NUCLEOTIDE SEQUENCE</scope>
</reference>
<evidence type="ECO:0000256" key="1">
    <source>
        <dbReference type="SAM" id="MobiDB-lite"/>
    </source>
</evidence>
<name>A0A0F9FKM5_9ZZZZ</name>